<comment type="caution">
    <text evidence="2">The sequence shown here is derived from an EMBL/GenBank/DDBJ whole genome shotgun (WGS) entry which is preliminary data.</text>
</comment>
<evidence type="ECO:0000256" key="1">
    <source>
        <dbReference type="SAM" id="MobiDB-lite"/>
    </source>
</evidence>
<feature type="compositionally biased region" description="Low complexity" evidence="1">
    <location>
        <begin position="487"/>
        <end position="504"/>
    </location>
</feature>
<dbReference type="OrthoDB" id="5546074at2759"/>
<feature type="compositionally biased region" description="Basic and acidic residues" evidence="1">
    <location>
        <begin position="536"/>
        <end position="546"/>
    </location>
</feature>
<feature type="compositionally biased region" description="Low complexity" evidence="1">
    <location>
        <begin position="432"/>
        <end position="443"/>
    </location>
</feature>
<protein>
    <submittedName>
        <fullName evidence="2">Uncharacterized protein</fullName>
    </submittedName>
</protein>
<feature type="compositionally biased region" description="Basic and acidic residues" evidence="1">
    <location>
        <begin position="553"/>
        <end position="567"/>
    </location>
</feature>
<feature type="region of interest" description="Disordered" evidence="1">
    <location>
        <begin position="425"/>
        <end position="471"/>
    </location>
</feature>
<feature type="compositionally biased region" description="Pro residues" evidence="1">
    <location>
        <begin position="444"/>
        <end position="455"/>
    </location>
</feature>
<feature type="region of interest" description="Disordered" evidence="1">
    <location>
        <begin position="486"/>
        <end position="516"/>
    </location>
</feature>
<dbReference type="Proteomes" id="UP001140011">
    <property type="component" value="Unassembled WGS sequence"/>
</dbReference>
<feature type="region of interest" description="Disordered" evidence="1">
    <location>
        <begin position="532"/>
        <end position="567"/>
    </location>
</feature>
<name>A0A9W8LAX0_9FUNG</name>
<evidence type="ECO:0000313" key="2">
    <source>
        <dbReference type="EMBL" id="KAJ2753887.1"/>
    </source>
</evidence>
<accession>A0A9W8LAX0</accession>
<evidence type="ECO:0000313" key="3">
    <source>
        <dbReference type="Proteomes" id="UP001140011"/>
    </source>
</evidence>
<reference evidence="2" key="1">
    <citation type="submission" date="2022-07" db="EMBL/GenBank/DDBJ databases">
        <title>Phylogenomic reconstructions and comparative analyses of Kickxellomycotina fungi.</title>
        <authorList>
            <person name="Reynolds N.K."/>
            <person name="Stajich J.E."/>
            <person name="Barry K."/>
            <person name="Grigoriev I.V."/>
            <person name="Crous P."/>
            <person name="Smith M.E."/>
        </authorList>
    </citation>
    <scope>NUCLEOTIDE SEQUENCE</scope>
    <source>
        <strain evidence="2">BCRC 34297</strain>
    </source>
</reference>
<feature type="compositionally biased region" description="Polar residues" evidence="1">
    <location>
        <begin position="273"/>
        <end position="297"/>
    </location>
</feature>
<feature type="compositionally biased region" description="Basic and acidic residues" evidence="1">
    <location>
        <begin position="1"/>
        <end position="15"/>
    </location>
</feature>
<dbReference type="EMBL" id="JANBUH010000155">
    <property type="protein sequence ID" value="KAJ2753887.1"/>
    <property type="molecule type" value="Genomic_DNA"/>
</dbReference>
<feature type="region of interest" description="Disordered" evidence="1">
    <location>
        <begin position="209"/>
        <end position="298"/>
    </location>
</feature>
<feature type="region of interest" description="Disordered" evidence="1">
    <location>
        <begin position="1"/>
        <end position="58"/>
    </location>
</feature>
<keyword evidence="3" id="KW-1185">Reference proteome</keyword>
<feature type="compositionally biased region" description="Low complexity" evidence="1">
    <location>
        <begin position="456"/>
        <end position="471"/>
    </location>
</feature>
<proteinExistence type="predicted"/>
<sequence length="567" mass="59590">MGREPPRVVRKKEIPKQLQPDKLTLPDSAPMPECNSNQPEEPVPTAVASMPVPITEQPDRRVLNQVAPTPTRVNTQLNKPVSFQVAPTPKINNNQPGKHNLYQVTPTPPHVNNLPDELVPATGVTKTVRFAEQPNEQVPQGGAQAPVHAETDSSHYGRASADDLKNILASLDISPGAIYALIDANGELYDLGLKAKEHTQTHNLIAQSTRSCSIRGSSVAPANSSVDSATPANNTGTPPSIKHDVIHALPADNVTKTDTPPSDVTKADAPPVNVNSAGASTSSNNVTETDAAPTNVNKADATPVNATEADATPANGKSAATNLEYCWSECDRRRHRTQDTSGAGAAVPAQHAIINNGTVTDWMRYGQFTASWFPRGWLPGDKYPRGWLPGDKPPVGRGATRGRIATTPANTVIAATPSAPPAVLVPTGPIMPARAQPTASPAAPTTPAPSQPASPPAATITPAPSQPTATSVATITPPRTLATVVSTAPAAATGPPQPAIQPQTNEHAVGRQGCGRPRNKTVAIMATIQQLTAGATDRRGPIHDPLEYNEETYGNHESQELDDFKKK</sequence>
<feature type="compositionally biased region" description="Polar residues" evidence="1">
    <location>
        <begin position="209"/>
        <end position="238"/>
    </location>
</feature>
<gene>
    <name evidence="2" type="ORF">GGI19_002817</name>
</gene>
<organism evidence="2 3">
    <name type="scientific">Coemansia pectinata</name>
    <dbReference type="NCBI Taxonomy" id="1052879"/>
    <lineage>
        <taxon>Eukaryota</taxon>
        <taxon>Fungi</taxon>
        <taxon>Fungi incertae sedis</taxon>
        <taxon>Zoopagomycota</taxon>
        <taxon>Kickxellomycotina</taxon>
        <taxon>Kickxellomycetes</taxon>
        <taxon>Kickxellales</taxon>
        <taxon>Kickxellaceae</taxon>
        <taxon>Coemansia</taxon>
    </lineage>
</organism>
<dbReference type="AlphaFoldDB" id="A0A9W8LAX0"/>